<keyword evidence="3 7" id="KW-0813">Transport</keyword>
<evidence type="ECO:0000313" key="11">
    <source>
        <dbReference type="Proteomes" id="UP000596742"/>
    </source>
</evidence>
<dbReference type="GO" id="GO:0016324">
    <property type="term" value="C:apical plasma membrane"/>
    <property type="evidence" value="ECO:0007669"/>
    <property type="project" value="TreeGrafter"/>
</dbReference>
<reference evidence="10" key="1">
    <citation type="submission" date="2018-11" db="EMBL/GenBank/DDBJ databases">
        <authorList>
            <person name="Alioto T."/>
            <person name="Alioto T."/>
        </authorList>
    </citation>
    <scope>NUCLEOTIDE SEQUENCE</scope>
</reference>
<feature type="transmembrane region" description="Helical" evidence="8">
    <location>
        <begin position="92"/>
        <end position="110"/>
    </location>
</feature>
<dbReference type="PRINTS" id="PR00171">
    <property type="entry name" value="SUGRTRNSPORT"/>
</dbReference>
<evidence type="ECO:0000256" key="4">
    <source>
        <dbReference type="ARBA" id="ARBA00022692"/>
    </source>
</evidence>
<dbReference type="PANTHER" id="PTHR48020">
    <property type="entry name" value="PROTON MYO-INOSITOL COTRANSPORTER"/>
    <property type="match status" value="1"/>
</dbReference>
<gene>
    <name evidence="10" type="ORF">MGAL_10B064007</name>
</gene>
<evidence type="ECO:0000256" key="3">
    <source>
        <dbReference type="ARBA" id="ARBA00022448"/>
    </source>
</evidence>
<evidence type="ECO:0000256" key="6">
    <source>
        <dbReference type="ARBA" id="ARBA00023136"/>
    </source>
</evidence>
<comment type="similarity">
    <text evidence="2 7">Belongs to the major facilitator superfamily. Sugar transporter (TC 2.A.1.1) family.</text>
</comment>
<feature type="transmembrane region" description="Helical" evidence="8">
    <location>
        <begin position="305"/>
        <end position="328"/>
    </location>
</feature>
<protein>
    <submittedName>
        <fullName evidence="10">MFS transporter, SP family, solute carrier family 2 (Myo-inositol transporter), member 13</fullName>
    </submittedName>
</protein>
<dbReference type="Pfam" id="PF00083">
    <property type="entry name" value="Sugar_tr"/>
    <property type="match status" value="2"/>
</dbReference>
<accession>A0A8B6DBU2</accession>
<evidence type="ECO:0000313" key="10">
    <source>
        <dbReference type="EMBL" id="VDI17126.1"/>
    </source>
</evidence>
<comment type="subcellular location">
    <subcellularLocation>
        <location evidence="1">Membrane</location>
        <topology evidence="1">Multi-pass membrane protein</topology>
    </subcellularLocation>
</comment>
<dbReference type="InterPro" id="IPR005828">
    <property type="entry name" value="MFS_sugar_transport-like"/>
</dbReference>
<dbReference type="AlphaFoldDB" id="A0A8B6DBU2"/>
<proteinExistence type="inferred from homology"/>
<dbReference type="GO" id="GO:0005366">
    <property type="term" value="F:myo-inositol:proton symporter activity"/>
    <property type="evidence" value="ECO:0007669"/>
    <property type="project" value="TreeGrafter"/>
</dbReference>
<dbReference type="PROSITE" id="PS00217">
    <property type="entry name" value="SUGAR_TRANSPORT_2"/>
    <property type="match status" value="1"/>
</dbReference>
<feature type="transmembrane region" description="Helical" evidence="8">
    <location>
        <begin position="22"/>
        <end position="45"/>
    </location>
</feature>
<keyword evidence="5 8" id="KW-1133">Transmembrane helix</keyword>
<feature type="transmembrane region" description="Helical" evidence="8">
    <location>
        <begin position="180"/>
        <end position="202"/>
    </location>
</feature>
<keyword evidence="4 8" id="KW-0812">Transmembrane</keyword>
<dbReference type="Gene3D" id="1.20.1250.20">
    <property type="entry name" value="MFS general substrate transporter like domains"/>
    <property type="match status" value="2"/>
</dbReference>
<dbReference type="InterPro" id="IPR036259">
    <property type="entry name" value="MFS_trans_sf"/>
</dbReference>
<evidence type="ECO:0000256" key="1">
    <source>
        <dbReference type="ARBA" id="ARBA00004141"/>
    </source>
</evidence>
<comment type="caution">
    <text evidence="10">The sequence shown here is derived from an EMBL/GenBank/DDBJ whole genome shotgun (WGS) entry which is preliminary data.</text>
</comment>
<dbReference type="Proteomes" id="UP000596742">
    <property type="component" value="Unassembled WGS sequence"/>
</dbReference>
<evidence type="ECO:0000256" key="7">
    <source>
        <dbReference type="RuleBase" id="RU003346"/>
    </source>
</evidence>
<dbReference type="InterPro" id="IPR003663">
    <property type="entry name" value="Sugar/inositol_transpt"/>
</dbReference>
<dbReference type="NCBIfam" id="TIGR00879">
    <property type="entry name" value="SP"/>
    <property type="match status" value="1"/>
</dbReference>
<feature type="transmembrane region" description="Helical" evidence="8">
    <location>
        <begin position="458"/>
        <end position="479"/>
    </location>
</feature>
<dbReference type="SUPFAM" id="SSF103473">
    <property type="entry name" value="MFS general substrate transporter"/>
    <property type="match status" value="1"/>
</dbReference>
<dbReference type="InterPro" id="IPR005829">
    <property type="entry name" value="Sugar_transporter_CS"/>
</dbReference>
<dbReference type="EMBL" id="UYJE01003171">
    <property type="protein sequence ID" value="VDI17126.1"/>
    <property type="molecule type" value="Genomic_DNA"/>
</dbReference>
<feature type="transmembrane region" description="Helical" evidence="8">
    <location>
        <begin position="491"/>
        <end position="517"/>
    </location>
</feature>
<dbReference type="PROSITE" id="PS50850">
    <property type="entry name" value="MFS"/>
    <property type="match status" value="1"/>
</dbReference>
<dbReference type="InterPro" id="IPR050814">
    <property type="entry name" value="Myo-inositol_Transporter"/>
</dbReference>
<evidence type="ECO:0000256" key="8">
    <source>
        <dbReference type="SAM" id="Phobius"/>
    </source>
</evidence>
<feature type="domain" description="Major facilitator superfamily (MFS) profile" evidence="9">
    <location>
        <begin position="27"/>
        <end position="551"/>
    </location>
</feature>
<dbReference type="PANTHER" id="PTHR48020:SF12">
    <property type="entry name" value="PROTON MYO-INOSITOL COTRANSPORTER"/>
    <property type="match status" value="1"/>
</dbReference>
<organism evidence="10 11">
    <name type="scientific">Mytilus galloprovincialis</name>
    <name type="common">Mediterranean mussel</name>
    <dbReference type="NCBI Taxonomy" id="29158"/>
    <lineage>
        <taxon>Eukaryota</taxon>
        <taxon>Metazoa</taxon>
        <taxon>Spiralia</taxon>
        <taxon>Lophotrochozoa</taxon>
        <taxon>Mollusca</taxon>
        <taxon>Bivalvia</taxon>
        <taxon>Autobranchia</taxon>
        <taxon>Pteriomorphia</taxon>
        <taxon>Mytilida</taxon>
        <taxon>Mytiloidea</taxon>
        <taxon>Mytilidae</taxon>
        <taxon>Mytilinae</taxon>
        <taxon>Mytilus</taxon>
    </lineage>
</organism>
<feature type="transmembrane region" description="Helical" evidence="8">
    <location>
        <begin position="65"/>
        <end position="85"/>
    </location>
</feature>
<keyword evidence="6 8" id="KW-0472">Membrane</keyword>
<evidence type="ECO:0000256" key="5">
    <source>
        <dbReference type="ARBA" id="ARBA00022989"/>
    </source>
</evidence>
<dbReference type="InterPro" id="IPR020846">
    <property type="entry name" value="MFS_dom"/>
</dbReference>
<name>A0A8B6DBU2_MYTGA</name>
<keyword evidence="11" id="KW-1185">Reference proteome</keyword>
<evidence type="ECO:0000256" key="2">
    <source>
        <dbReference type="ARBA" id="ARBA00010992"/>
    </source>
</evidence>
<evidence type="ECO:0000259" key="9">
    <source>
        <dbReference type="PROSITE" id="PS50850"/>
    </source>
</evidence>
<dbReference type="PROSITE" id="PS00216">
    <property type="entry name" value="SUGAR_TRANSPORT_1"/>
    <property type="match status" value="1"/>
</dbReference>
<feature type="transmembrane region" description="Helical" evidence="8">
    <location>
        <begin position="335"/>
        <end position="357"/>
    </location>
</feature>
<feature type="transmembrane region" description="Helical" evidence="8">
    <location>
        <begin position="269"/>
        <end position="293"/>
    </location>
</feature>
<feature type="transmembrane region" description="Helical" evidence="8">
    <location>
        <begin position="529"/>
        <end position="547"/>
    </location>
</feature>
<sequence>MYENAKDTYELLDHEDTSGSKFYVVFLTMFATIGGLLFGYDTGIISGSMLLMKDYFNLTTVYQEAIVSATIGAAALFALIAGIITERFGRKVVIMTASFVFTGGAIMMALSNSKEILLIGRLVVGAGIGFASMSVPIYVAEAAPASIRGALVSLNQLFITIGILLSSIVAGAFSGDKENGWRYMLGIAGVPSIIQFVGFFFLPESPRYLVNKGKVEEARKILEKLRDSSNVDNEMRDIEKSVKESREFEQSNVFATIGKMLGNQPVRKALLLGCLMQFFQQLCGINTVIYYSASILRMSGFPSKLAIWLVCVPFAVNFLATFLGIYLVERAGRRILTLGSFVGIIIALIVLAVGFQLSVIHTPPVSLNETLSSKCEYSKCDPCVRNKDCGFCYSKDNPTTTGSCLPVYSDHPERYADPNFRFQNGTGNFSINFRCNKENYEHDMKNVTWADNYCPTEYSWMAVLGLALFVIGFAPGLGPMPWTVNSEIYPIWARGTAISISTAVNWIANLIVSFTFLSLLESITTYGTFYLFCGISVLGLIVLYFMLPETKNKTLEEVEQLFMSEEYRSKHKKYMTYEAKDNPAFAGEKL</sequence>
<feature type="transmembrane region" description="Helical" evidence="8">
    <location>
        <begin position="116"/>
        <end position="139"/>
    </location>
</feature>
<feature type="transmembrane region" description="Helical" evidence="8">
    <location>
        <begin position="151"/>
        <end position="174"/>
    </location>
</feature>